<evidence type="ECO:0000256" key="3">
    <source>
        <dbReference type="ARBA" id="ARBA00022989"/>
    </source>
</evidence>
<dbReference type="Pfam" id="PF09685">
    <property type="entry name" value="MamF_MmsF"/>
    <property type="match status" value="1"/>
</dbReference>
<protein>
    <recommendedName>
        <fullName evidence="8">DUF4870 domain-containing protein</fullName>
    </recommendedName>
</protein>
<dbReference type="Proteomes" id="UP001501586">
    <property type="component" value="Unassembled WGS sequence"/>
</dbReference>
<proteinExistence type="predicted"/>
<gene>
    <name evidence="6" type="ORF">GCM10022261_09130</name>
</gene>
<evidence type="ECO:0000256" key="5">
    <source>
        <dbReference type="SAM" id="Phobius"/>
    </source>
</evidence>
<name>A0ABP8EHF1_9MICO</name>
<evidence type="ECO:0000313" key="6">
    <source>
        <dbReference type="EMBL" id="GAA4283382.1"/>
    </source>
</evidence>
<comment type="caution">
    <text evidence="6">The sequence shown here is derived from an EMBL/GenBank/DDBJ whole genome shotgun (WGS) entry which is preliminary data.</text>
</comment>
<feature type="transmembrane region" description="Helical" evidence="5">
    <location>
        <begin position="97"/>
        <end position="125"/>
    </location>
</feature>
<evidence type="ECO:0000313" key="7">
    <source>
        <dbReference type="Proteomes" id="UP001501586"/>
    </source>
</evidence>
<reference evidence="7" key="1">
    <citation type="journal article" date="2019" name="Int. J. Syst. Evol. Microbiol.">
        <title>The Global Catalogue of Microorganisms (GCM) 10K type strain sequencing project: providing services to taxonomists for standard genome sequencing and annotation.</title>
        <authorList>
            <consortium name="The Broad Institute Genomics Platform"/>
            <consortium name="The Broad Institute Genome Sequencing Center for Infectious Disease"/>
            <person name="Wu L."/>
            <person name="Ma J."/>
        </authorList>
    </citation>
    <scope>NUCLEOTIDE SEQUENCE [LARGE SCALE GENOMIC DNA]</scope>
    <source>
        <strain evidence="7">JCM 17458</strain>
    </source>
</reference>
<feature type="transmembrane region" description="Helical" evidence="5">
    <location>
        <begin position="146"/>
        <end position="166"/>
    </location>
</feature>
<keyword evidence="4 5" id="KW-0472">Membrane</keyword>
<evidence type="ECO:0000256" key="4">
    <source>
        <dbReference type="ARBA" id="ARBA00023136"/>
    </source>
</evidence>
<keyword evidence="3 5" id="KW-1133">Transmembrane helix</keyword>
<organism evidence="6 7">
    <name type="scientific">Brevibacterium daeguense</name>
    <dbReference type="NCBI Taxonomy" id="909936"/>
    <lineage>
        <taxon>Bacteria</taxon>
        <taxon>Bacillati</taxon>
        <taxon>Actinomycetota</taxon>
        <taxon>Actinomycetes</taxon>
        <taxon>Micrococcales</taxon>
        <taxon>Brevibacteriaceae</taxon>
        <taxon>Brevibacterium</taxon>
    </lineage>
</organism>
<evidence type="ECO:0000256" key="2">
    <source>
        <dbReference type="ARBA" id="ARBA00022692"/>
    </source>
</evidence>
<accession>A0ABP8EHF1</accession>
<sequence>MLFAGIALFAAASGWPRNPVRLIPDTLGTMTHHNDFDSAGPVPGPMPNHAAAPGQAYGSPAYASAPGGYGAAAHGLAPTSAGEHYAAPVRPQATGRIAWGLGFLAYIPIPIIGQLIGAIAMIAPYPSLRRKGEVAQGNGRNAANWGITYIFVTIVLLGGALIAVLAGQQQGEPLPTWAIATAGTLAGLWIFALNITHVVLLIIGLVKAGSGQVFECRLALSFISRPRPELGRPSEI</sequence>
<dbReference type="EMBL" id="BAABAZ010000004">
    <property type="protein sequence ID" value="GAA4283382.1"/>
    <property type="molecule type" value="Genomic_DNA"/>
</dbReference>
<dbReference type="InterPro" id="IPR019109">
    <property type="entry name" value="MamF_MmsF"/>
</dbReference>
<keyword evidence="7" id="KW-1185">Reference proteome</keyword>
<feature type="transmembrane region" description="Helical" evidence="5">
    <location>
        <begin position="186"/>
        <end position="206"/>
    </location>
</feature>
<comment type="subcellular location">
    <subcellularLocation>
        <location evidence="1">Membrane</location>
        <topology evidence="1">Multi-pass membrane protein</topology>
    </subcellularLocation>
</comment>
<keyword evidence="2 5" id="KW-0812">Transmembrane</keyword>
<evidence type="ECO:0000256" key="1">
    <source>
        <dbReference type="ARBA" id="ARBA00004141"/>
    </source>
</evidence>
<evidence type="ECO:0008006" key="8">
    <source>
        <dbReference type="Google" id="ProtNLM"/>
    </source>
</evidence>